<dbReference type="AlphaFoldDB" id="A0A1B6PHK4"/>
<gene>
    <name evidence="2" type="ORF">SORBI_3007G129100</name>
</gene>
<accession>A0A1B6PHK4</accession>
<feature type="region of interest" description="Disordered" evidence="1">
    <location>
        <begin position="138"/>
        <end position="158"/>
    </location>
</feature>
<reference evidence="2 3" key="1">
    <citation type="journal article" date="2009" name="Nature">
        <title>The Sorghum bicolor genome and the diversification of grasses.</title>
        <authorList>
            <person name="Paterson A.H."/>
            <person name="Bowers J.E."/>
            <person name="Bruggmann R."/>
            <person name="Dubchak I."/>
            <person name="Grimwood J."/>
            <person name="Gundlach H."/>
            <person name="Haberer G."/>
            <person name="Hellsten U."/>
            <person name="Mitros T."/>
            <person name="Poliakov A."/>
            <person name="Schmutz J."/>
            <person name="Spannagl M."/>
            <person name="Tang H."/>
            <person name="Wang X."/>
            <person name="Wicker T."/>
            <person name="Bharti A.K."/>
            <person name="Chapman J."/>
            <person name="Feltus F.A."/>
            <person name="Gowik U."/>
            <person name="Grigoriev I.V."/>
            <person name="Lyons E."/>
            <person name="Maher C.A."/>
            <person name="Martis M."/>
            <person name="Narechania A."/>
            <person name="Otillar R.P."/>
            <person name="Penning B.W."/>
            <person name="Salamov A.A."/>
            <person name="Wang Y."/>
            <person name="Zhang L."/>
            <person name="Carpita N.C."/>
            <person name="Freeling M."/>
            <person name="Gingle A.R."/>
            <person name="Hash C.T."/>
            <person name="Keller B."/>
            <person name="Klein P."/>
            <person name="Kresovich S."/>
            <person name="McCann M.C."/>
            <person name="Ming R."/>
            <person name="Peterson D.G."/>
            <person name="Mehboob-ur-Rahman"/>
            <person name="Ware D."/>
            <person name="Westhoff P."/>
            <person name="Mayer K.F."/>
            <person name="Messing J."/>
            <person name="Rokhsar D.S."/>
        </authorList>
    </citation>
    <scope>NUCLEOTIDE SEQUENCE [LARGE SCALE GENOMIC DNA]</scope>
    <source>
        <strain evidence="3">cv. BTx623</strain>
    </source>
</reference>
<dbReference type="ExpressionAtlas" id="A0A1B6PHK4">
    <property type="expression patterns" value="baseline and differential"/>
</dbReference>
<protein>
    <submittedName>
        <fullName evidence="2">Uncharacterized protein</fullName>
    </submittedName>
</protein>
<organism evidence="2 3">
    <name type="scientific">Sorghum bicolor</name>
    <name type="common">Sorghum</name>
    <name type="synonym">Sorghum vulgare</name>
    <dbReference type="NCBI Taxonomy" id="4558"/>
    <lineage>
        <taxon>Eukaryota</taxon>
        <taxon>Viridiplantae</taxon>
        <taxon>Streptophyta</taxon>
        <taxon>Embryophyta</taxon>
        <taxon>Tracheophyta</taxon>
        <taxon>Spermatophyta</taxon>
        <taxon>Magnoliopsida</taxon>
        <taxon>Liliopsida</taxon>
        <taxon>Poales</taxon>
        <taxon>Poaceae</taxon>
        <taxon>PACMAD clade</taxon>
        <taxon>Panicoideae</taxon>
        <taxon>Andropogonodae</taxon>
        <taxon>Andropogoneae</taxon>
        <taxon>Sorghinae</taxon>
        <taxon>Sorghum</taxon>
    </lineage>
</organism>
<proteinExistence type="predicted"/>
<evidence type="ECO:0000256" key="1">
    <source>
        <dbReference type="SAM" id="MobiDB-lite"/>
    </source>
</evidence>
<name>A0A1B6PHK4_SORBI</name>
<keyword evidence="3" id="KW-1185">Reference proteome</keyword>
<sequence>MVHGSLHGARPHGRKVSANGSEPRACSRQQPGSCCCVCCWVGLLRPPARRRVPSHADPAGSGADRLMECPADRETRQGGQAGDRTPGHAPWQRADTEEKPRVWPSDEDIIIRQLTIGLVVEGSSIRNQNSEVATIDEKKTADLFNDDEGSKGKATRDSCPERYTCYCSPVSEPPRVP</sequence>
<feature type="compositionally biased region" description="Basic and acidic residues" evidence="1">
    <location>
        <begin position="148"/>
        <end position="158"/>
    </location>
</feature>
<evidence type="ECO:0000313" key="2">
    <source>
        <dbReference type="EMBL" id="KXG25162.1"/>
    </source>
</evidence>
<feature type="region of interest" description="Disordered" evidence="1">
    <location>
        <begin position="73"/>
        <end position="101"/>
    </location>
</feature>
<dbReference type="Proteomes" id="UP000000768">
    <property type="component" value="Chromosome 7"/>
</dbReference>
<dbReference type="InParanoid" id="A0A1B6PHK4"/>
<dbReference type="Gramene" id="KXG25162">
    <property type="protein sequence ID" value="KXG25162"/>
    <property type="gene ID" value="SORBI_3007G129100"/>
</dbReference>
<feature type="region of interest" description="Disordered" evidence="1">
    <location>
        <begin position="1"/>
        <end position="31"/>
    </location>
</feature>
<reference evidence="3" key="2">
    <citation type="journal article" date="2018" name="Plant J.">
        <title>The Sorghum bicolor reference genome: improved assembly, gene annotations, a transcriptome atlas, and signatures of genome organization.</title>
        <authorList>
            <person name="McCormick R.F."/>
            <person name="Truong S.K."/>
            <person name="Sreedasyam A."/>
            <person name="Jenkins J."/>
            <person name="Shu S."/>
            <person name="Sims D."/>
            <person name="Kennedy M."/>
            <person name="Amirebrahimi M."/>
            <person name="Weers B.D."/>
            <person name="McKinley B."/>
            <person name="Mattison A."/>
            <person name="Morishige D.T."/>
            <person name="Grimwood J."/>
            <person name="Schmutz J."/>
            <person name="Mullet J.E."/>
        </authorList>
    </citation>
    <scope>NUCLEOTIDE SEQUENCE [LARGE SCALE GENOMIC DNA]</scope>
    <source>
        <strain evidence="3">cv. BTx623</strain>
    </source>
</reference>
<evidence type="ECO:0000313" key="3">
    <source>
        <dbReference type="Proteomes" id="UP000000768"/>
    </source>
</evidence>
<dbReference type="EMBL" id="CM000766">
    <property type="protein sequence ID" value="KXG25162.1"/>
    <property type="molecule type" value="Genomic_DNA"/>
</dbReference>